<keyword evidence="10" id="KW-1185">Reference proteome</keyword>
<evidence type="ECO:0000256" key="6">
    <source>
        <dbReference type="SAM" id="MobiDB-lite"/>
    </source>
</evidence>
<feature type="transmembrane region" description="Helical" evidence="7">
    <location>
        <begin position="49"/>
        <end position="67"/>
    </location>
</feature>
<feature type="transmembrane region" description="Helical" evidence="7">
    <location>
        <begin position="277"/>
        <end position="299"/>
    </location>
</feature>
<dbReference type="RefSeq" id="WP_248824693.1">
    <property type="nucleotide sequence ID" value="NZ_JALKFT010000009.1"/>
</dbReference>
<name>A0ABT0JY56_9ACTN</name>
<evidence type="ECO:0000256" key="1">
    <source>
        <dbReference type="ARBA" id="ARBA00004651"/>
    </source>
</evidence>
<evidence type="ECO:0000256" key="7">
    <source>
        <dbReference type="SAM" id="Phobius"/>
    </source>
</evidence>
<dbReference type="PANTHER" id="PTHR30619">
    <property type="entry name" value="DNA INTERNALIZATION/COMPETENCE PROTEIN COMEC/REC2"/>
    <property type="match status" value="1"/>
</dbReference>
<feature type="transmembrane region" description="Helical" evidence="7">
    <location>
        <begin position="376"/>
        <end position="397"/>
    </location>
</feature>
<dbReference type="SUPFAM" id="SSF56281">
    <property type="entry name" value="Metallo-hydrolase/oxidoreductase"/>
    <property type="match status" value="1"/>
</dbReference>
<accession>A0ABT0JY56</accession>
<comment type="caution">
    <text evidence="9">The sequence shown here is derived from an EMBL/GenBank/DDBJ whole genome shotgun (WGS) entry which is preliminary data.</text>
</comment>
<feature type="transmembrane region" description="Helical" evidence="7">
    <location>
        <begin position="306"/>
        <end position="324"/>
    </location>
</feature>
<dbReference type="InterPro" id="IPR001279">
    <property type="entry name" value="Metallo-B-lactamas"/>
</dbReference>
<gene>
    <name evidence="9" type="ORF">MXD59_11685</name>
</gene>
<protein>
    <submittedName>
        <fullName evidence="9">ComEC/Rec2 family competence protein</fullName>
    </submittedName>
</protein>
<dbReference type="Pfam" id="PF00753">
    <property type="entry name" value="Lactamase_B"/>
    <property type="match status" value="1"/>
</dbReference>
<evidence type="ECO:0000259" key="8">
    <source>
        <dbReference type="SMART" id="SM00849"/>
    </source>
</evidence>
<keyword evidence="5 7" id="KW-0472">Membrane</keyword>
<keyword evidence="2" id="KW-1003">Cell membrane</keyword>
<evidence type="ECO:0000313" key="9">
    <source>
        <dbReference type="EMBL" id="MCK9876426.1"/>
    </source>
</evidence>
<sequence length="817" mass="83218">MVSVGLETGLTLAQRPSSTPPLLDARLITPAVAAWGGAALAVGTTLPDAVLLAAAAVVLTVPLALAARRRRCRRRRSPVRLAAGPALAAVAVSFLAAGLLAGGLATRPGDRGPLADLVDRQATVTARVVVTDDPRRLAAATGGPGDRGGPSFTVPARLERVDAGLVHLRGQARVVLLVRGAHWGDLLPSQHLDVRGRLSPPRRDPTVAAAMLVRDASPRPRGEPSWPQRTAGRLRSGLRAAASGLPQPRRGLLPALVDGDVSALDEGLRDDFRAAGLTHLTAVSGGNVAVVTAAALLVAGRAGRGARGRAVLAAGALLAFVVLARPSPSVLRAGVMGLIGLAAFAGGRPRSALAALAASVTVLVLVWPMLAVSVGFALSVQATAGMIILAPGWHAGLARRLHPRLAEPLAVAAAAQIACTPVIAWIGGGISLIAIPANLVAAPAVPAATVLGVLTLLVAAVAPAPARLLAHAADLPCWWLVTVARTAARLPAATVRWPEGLLGAGLALVVAVAALALLRRRAARRIVAAALAGLLAARCTVIERVAAWPPPDWQVVACEVGQGDALVLRTGPGQAVLVDAGPDPARLTRCLDDLGVRELPAIILSHLHADHVNGLPGVLGRRRVGEVLVGALREPAGQWRLVRRWADQAAVPVRTITADSQGHVGALRWTVLAPRTLLHGTDSDANNDSLVILALVHGVRVLLTGDVEAVGQQAALGAPGAATALRADVLKVAHHGSADQDPDFLRAVRARYALISVGVGNDYGHPAAATLRALRAAGAAVGRTDRDGALAVTAPAGSDGGPSVAASVVRRGPRDGP</sequence>
<reference evidence="9 10" key="1">
    <citation type="submission" date="2022-04" db="EMBL/GenBank/DDBJ databases">
        <title>Genome diversity in the genus Frankia.</title>
        <authorList>
            <person name="Carlos-Shanley C."/>
            <person name="Hahn D."/>
        </authorList>
    </citation>
    <scope>NUCLEOTIDE SEQUENCE [LARGE SCALE GENOMIC DNA]</scope>
    <source>
        <strain evidence="9 10">Ag45/Mut15</strain>
    </source>
</reference>
<proteinExistence type="predicted"/>
<dbReference type="NCBIfam" id="TIGR00360">
    <property type="entry name" value="ComEC_N-term"/>
    <property type="match status" value="1"/>
</dbReference>
<feature type="transmembrane region" description="Helical" evidence="7">
    <location>
        <begin position="441"/>
        <end position="461"/>
    </location>
</feature>
<dbReference type="InterPro" id="IPR036866">
    <property type="entry name" value="RibonucZ/Hydroxyglut_hydro"/>
</dbReference>
<dbReference type="Proteomes" id="UP001201873">
    <property type="component" value="Unassembled WGS sequence"/>
</dbReference>
<feature type="region of interest" description="Disordered" evidence="6">
    <location>
        <begin position="792"/>
        <end position="817"/>
    </location>
</feature>
<feature type="domain" description="Metallo-beta-lactamase" evidence="8">
    <location>
        <begin position="562"/>
        <end position="763"/>
    </location>
</feature>
<comment type="subcellular location">
    <subcellularLocation>
        <location evidence="1">Cell membrane</location>
        <topology evidence="1">Multi-pass membrane protein</topology>
    </subcellularLocation>
</comment>
<dbReference type="InterPro" id="IPR004477">
    <property type="entry name" value="ComEC_N"/>
</dbReference>
<dbReference type="PANTHER" id="PTHR30619:SF1">
    <property type="entry name" value="RECOMBINATION PROTEIN 2"/>
    <property type="match status" value="1"/>
</dbReference>
<dbReference type="InterPro" id="IPR035681">
    <property type="entry name" value="ComA-like_MBL"/>
</dbReference>
<feature type="transmembrane region" description="Helical" evidence="7">
    <location>
        <begin position="79"/>
        <end position="104"/>
    </location>
</feature>
<evidence type="ECO:0000256" key="4">
    <source>
        <dbReference type="ARBA" id="ARBA00022989"/>
    </source>
</evidence>
<feature type="transmembrane region" description="Helical" evidence="7">
    <location>
        <begin position="500"/>
        <end position="518"/>
    </location>
</feature>
<keyword evidence="4 7" id="KW-1133">Transmembrane helix</keyword>
<dbReference type="Gene3D" id="3.60.15.10">
    <property type="entry name" value="Ribonuclease Z/Hydroxyacylglutathione hydrolase-like"/>
    <property type="match status" value="1"/>
</dbReference>
<organism evidence="9 10">
    <name type="scientific">Frankia umida</name>
    <dbReference type="NCBI Taxonomy" id="573489"/>
    <lineage>
        <taxon>Bacteria</taxon>
        <taxon>Bacillati</taxon>
        <taxon>Actinomycetota</taxon>
        <taxon>Actinomycetes</taxon>
        <taxon>Frankiales</taxon>
        <taxon>Frankiaceae</taxon>
        <taxon>Frankia</taxon>
    </lineage>
</organism>
<dbReference type="Pfam" id="PF03772">
    <property type="entry name" value="Competence"/>
    <property type="match status" value="1"/>
</dbReference>
<dbReference type="SMART" id="SM00849">
    <property type="entry name" value="Lactamase_B"/>
    <property type="match status" value="1"/>
</dbReference>
<dbReference type="CDD" id="cd07731">
    <property type="entry name" value="ComA-like_MBL-fold"/>
    <property type="match status" value="1"/>
</dbReference>
<keyword evidence="3 7" id="KW-0812">Transmembrane</keyword>
<feature type="transmembrane region" description="Helical" evidence="7">
    <location>
        <begin position="353"/>
        <end position="370"/>
    </location>
</feature>
<evidence type="ECO:0000256" key="5">
    <source>
        <dbReference type="ARBA" id="ARBA00023136"/>
    </source>
</evidence>
<dbReference type="InterPro" id="IPR052159">
    <property type="entry name" value="Competence_DNA_uptake"/>
</dbReference>
<dbReference type="EMBL" id="JALKFT010000009">
    <property type="protein sequence ID" value="MCK9876426.1"/>
    <property type="molecule type" value="Genomic_DNA"/>
</dbReference>
<evidence type="ECO:0000256" key="2">
    <source>
        <dbReference type="ARBA" id="ARBA00022475"/>
    </source>
</evidence>
<evidence type="ECO:0000313" key="10">
    <source>
        <dbReference type="Proteomes" id="UP001201873"/>
    </source>
</evidence>
<evidence type="ECO:0000256" key="3">
    <source>
        <dbReference type="ARBA" id="ARBA00022692"/>
    </source>
</evidence>
<feature type="transmembrane region" description="Helical" evidence="7">
    <location>
        <begin position="409"/>
        <end position="435"/>
    </location>
</feature>